<sequence length="187" mass="20952">KIDGATFPKRYTMSLDTQKSFDDPFDDPALVTTAFLDIMWQDEQGVSALMAAAKDNRLLHVRGILSLAQSSSRLKQCMDLRNNHGLTALEIARNQGHTEVVRVMEKYARGQYRRKQRASRSVAAEMANKYKMAAAHGASEDDIMLEIEANSVLTPPPPTSFIFRPMPLSRQKMPNGRNQKSAVGRSR</sequence>
<proteinExistence type="predicted"/>
<evidence type="ECO:0000313" key="2">
    <source>
        <dbReference type="EMBL" id="GMS86804.1"/>
    </source>
</evidence>
<organism evidence="2 3">
    <name type="scientific">Pristionchus entomophagus</name>
    <dbReference type="NCBI Taxonomy" id="358040"/>
    <lineage>
        <taxon>Eukaryota</taxon>
        <taxon>Metazoa</taxon>
        <taxon>Ecdysozoa</taxon>
        <taxon>Nematoda</taxon>
        <taxon>Chromadorea</taxon>
        <taxon>Rhabditida</taxon>
        <taxon>Rhabditina</taxon>
        <taxon>Diplogasteromorpha</taxon>
        <taxon>Diplogasteroidea</taxon>
        <taxon>Neodiplogasteridae</taxon>
        <taxon>Pristionchus</taxon>
    </lineage>
</organism>
<dbReference type="InterPro" id="IPR036770">
    <property type="entry name" value="Ankyrin_rpt-contain_sf"/>
</dbReference>
<name>A0AAV5SZQ7_9BILA</name>
<dbReference type="Gene3D" id="1.25.40.20">
    <property type="entry name" value="Ankyrin repeat-containing domain"/>
    <property type="match status" value="1"/>
</dbReference>
<gene>
    <name evidence="2" type="ORF">PENTCL1PPCAC_8978</name>
</gene>
<comment type="caution">
    <text evidence="2">The sequence shown here is derived from an EMBL/GenBank/DDBJ whole genome shotgun (WGS) entry which is preliminary data.</text>
</comment>
<feature type="region of interest" description="Disordered" evidence="1">
    <location>
        <begin position="156"/>
        <end position="187"/>
    </location>
</feature>
<evidence type="ECO:0000313" key="3">
    <source>
        <dbReference type="Proteomes" id="UP001432027"/>
    </source>
</evidence>
<accession>A0AAV5SZQ7</accession>
<reference evidence="2" key="1">
    <citation type="submission" date="2023-10" db="EMBL/GenBank/DDBJ databases">
        <title>Genome assembly of Pristionchus species.</title>
        <authorList>
            <person name="Yoshida K."/>
            <person name="Sommer R.J."/>
        </authorList>
    </citation>
    <scope>NUCLEOTIDE SEQUENCE</scope>
    <source>
        <strain evidence="2">RS0144</strain>
    </source>
</reference>
<evidence type="ECO:0008006" key="4">
    <source>
        <dbReference type="Google" id="ProtNLM"/>
    </source>
</evidence>
<feature type="non-terminal residue" evidence="2">
    <location>
        <position position="1"/>
    </location>
</feature>
<dbReference type="Proteomes" id="UP001432027">
    <property type="component" value="Unassembled WGS sequence"/>
</dbReference>
<dbReference type="AlphaFoldDB" id="A0AAV5SZQ7"/>
<dbReference type="SUPFAM" id="SSF48403">
    <property type="entry name" value="Ankyrin repeat"/>
    <property type="match status" value="1"/>
</dbReference>
<dbReference type="EMBL" id="BTSX01000002">
    <property type="protein sequence ID" value="GMS86804.1"/>
    <property type="molecule type" value="Genomic_DNA"/>
</dbReference>
<protein>
    <recommendedName>
        <fullName evidence="4">Ankyrin repeat-containing protein</fullName>
    </recommendedName>
</protein>
<keyword evidence="3" id="KW-1185">Reference proteome</keyword>
<evidence type="ECO:0000256" key="1">
    <source>
        <dbReference type="SAM" id="MobiDB-lite"/>
    </source>
</evidence>